<dbReference type="Proteomes" id="UP000636709">
    <property type="component" value="Unassembled WGS sequence"/>
</dbReference>
<evidence type="ECO:0000256" key="9">
    <source>
        <dbReference type="PROSITE-ProRule" id="PRU00290"/>
    </source>
</evidence>
<evidence type="ECO:0000313" key="15">
    <source>
        <dbReference type="Proteomes" id="UP000636709"/>
    </source>
</evidence>
<reference evidence="14" key="1">
    <citation type="submission" date="2020-07" db="EMBL/GenBank/DDBJ databases">
        <title>Genome sequence and genetic diversity analysis of an under-domesticated orphan crop, white fonio (Digitaria exilis).</title>
        <authorList>
            <person name="Bennetzen J.L."/>
            <person name="Chen S."/>
            <person name="Ma X."/>
            <person name="Wang X."/>
            <person name="Yssel A.E.J."/>
            <person name="Chaluvadi S.R."/>
            <person name="Johnson M."/>
            <person name="Gangashetty P."/>
            <person name="Hamidou F."/>
            <person name="Sanogo M.D."/>
            <person name="Zwaenepoel A."/>
            <person name="Wallace J."/>
            <person name="Van De Peer Y."/>
            <person name="Van Deynze A."/>
        </authorList>
    </citation>
    <scope>NUCLEOTIDE SEQUENCE</scope>
    <source>
        <tissue evidence="14">Leaves</tissue>
    </source>
</reference>
<comment type="similarity">
    <text evidence="1">Belongs to the synaptobrevin family.</text>
</comment>
<dbReference type="PROSITE" id="PS50859">
    <property type="entry name" value="LONGIN"/>
    <property type="match status" value="1"/>
</dbReference>
<keyword evidence="9" id="KW-0175">Coiled coil</keyword>
<keyword evidence="15" id="KW-1185">Reference proteome</keyword>
<evidence type="ECO:0000259" key="13">
    <source>
        <dbReference type="PROSITE" id="PS50892"/>
    </source>
</evidence>
<gene>
    <name evidence="14" type="ORF">HU200_017046</name>
</gene>
<feature type="compositionally biased region" description="Basic and acidic residues" evidence="10">
    <location>
        <begin position="47"/>
        <end position="58"/>
    </location>
</feature>
<keyword evidence="3 11" id="KW-0812">Transmembrane</keyword>
<dbReference type="Pfam" id="PF13774">
    <property type="entry name" value="Longin"/>
    <property type="match status" value="1"/>
</dbReference>
<dbReference type="SUPFAM" id="SSF64356">
    <property type="entry name" value="SNARE-like"/>
    <property type="match status" value="1"/>
</dbReference>
<proteinExistence type="inferred from homology"/>
<dbReference type="PRINTS" id="PR00219">
    <property type="entry name" value="SYNAPTOBREVN"/>
</dbReference>
<evidence type="ECO:0000256" key="10">
    <source>
        <dbReference type="SAM" id="MobiDB-lite"/>
    </source>
</evidence>
<accession>A0A835F6N0</accession>
<feature type="domain" description="Longin" evidence="12">
    <location>
        <begin position="102"/>
        <end position="142"/>
    </location>
</feature>
<dbReference type="SUPFAM" id="SSF58038">
    <property type="entry name" value="SNARE fusion complex"/>
    <property type="match status" value="1"/>
</dbReference>
<protein>
    <recommendedName>
        <fullName evidence="16">Vesicle-associated membrane protein</fullName>
    </recommendedName>
</protein>
<dbReference type="PANTHER" id="PTHR21136:SF104">
    <property type="entry name" value="OS02G0803600 PROTEIN"/>
    <property type="match status" value="1"/>
</dbReference>
<evidence type="ECO:0000256" key="1">
    <source>
        <dbReference type="ARBA" id="ARBA00008025"/>
    </source>
</evidence>
<dbReference type="CDD" id="cd14824">
    <property type="entry name" value="Longin"/>
    <property type="match status" value="1"/>
</dbReference>
<evidence type="ECO:0000256" key="6">
    <source>
        <dbReference type="ARBA" id="ARBA00023136"/>
    </source>
</evidence>
<dbReference type="GO" id="GO:0005737">
    <property type="term" value="C:cytoplasm"/>
    <property type="evidence" value="ECO:0007669"/>
    <property type="project" value="UniProtKB-ARBA"/>
</dbReference>
<dbReference type="PROSITE" id="PS00417">
    <property type="entry name" value="SYNAPTOBREVIN"/>
    <property type="match status" value="1"/>
</dbReference>
<comment type="subcellular location">
    <subcellularLocation>
        <location evidence="8">Endomembrane system</location>
        <topology evidence="8">Single-pass type IV membrane protein</topology>
    </subcellularLocation>
</comment>
<feature type="region of interest" description="Disordered" evidence="10">
    <location>
        <begin position="41"/>
        <end position="73"/>
    </location>
</feature>
<dbReference type="FunFam" id="1.20.5.110:FF:000004">
    <property type="entry name" value="Vesicle-associated membrane protein 7"/>
    <property type="match status" value="1"/>
</dbReference>
<dbReference type="InterPro" id="IPR011012">
    <property type="entry name" value="Longin-like_dom_sf"/>
</dbReference>
<dbReference type="InterPro" id="IPR051097">
    <property type="entry name" value="Synaptobrevin-like_transport"/>
</dbReference>
<evidence type="ECO:0000256" key="7">
    <source>
        <dbReference type="ARBA" id="ARBA00037493"/>
    </source>
</evidence>
<evidence type="ECO:0000313" key="14">
    <source>
        <dbReference type="EMBL" id="KAF8730080.1"/>
    </source>
</evidence>
<evidence type="ECO:0000256" key="8">
    <source>
        <dbReference type="ARBA" id="ARBA00046280"/>
    </source>
</evidence>
<sequence>MFVFLVSRGSPKQAAGAIRIVVYNTENGAVNPIPISSVSDPSLSLAPRERAGRGDDRTGCGVGSRGVGHRSIGTGGDGEDRICSDNAETNILCMHPLSPTFFPGRIPFAFLADIHGRFVKTYGRAALTALAYAMNDEFSRVLSQQMDYYSNDPNADSINRMRGEIDQVRSVMLDNIDRVLERGDRLELLVDKTANMEGNTMRFKRQARRFRNTMWWRNVKLTAAVILILSVLVYLVLAYLCHGFVLPSCVL</sequence>
<dbReference type="OrthoDB" id="248747at2759"/>
<keyword evidence="2" id="KW-0813">Transport</keyword>
<dbReference type="GO" id="GO:0015031">
    <property type="term" value="P:protein transport"/>
    <property type="evidence" value="ECO:0007669"/>
    <property type="project" value="UniProtKB-KW"/>
</dbReference>
<evidence type="ECO:0000259" key="12">
    <source>
        <dbReference type="PROSITE" id="PS50859"/>
    </source>
</evidence>
<dbReference type="GO" id="GO:0012505">
    <property type="term" value="C:endomembrane system"/>
    <property type="evidence" value="ECO:0007669"/>
    <property type="project" value="UniProtKB-SubCell"/>
</dbReference>
<dbReference type="Gene3D" id="3.30.450.50">
    <property type="entry name" value="Longin domain"/>
    <property type="match status" value="1"/>
</dbReference>
<feature type="domain" description="V-SNARE coiled-coil homology" evidence="13">
    <location>
        <begin position="157"/>
        <end position="217"/>
    </location>
</feature>
<evidence type="ECO:0000256" key="11">
    <source>
        <dbReference type="SAM" id="Phobius"/>
    </source>
</evidence>
<dbReference type="Gene3D" id="1.20.5.110">
    <property type="match status" value="1"/>
</dbReference>
<dbReference type="PANTHER" id="PTHR21136">
    <property type="entry name" value="SNARE PROTEINS"/>
    <property type="match status" value="1"/>
</dbReference>
<dbReference type="EMBL" id="JACEFO010001619">
    <property type="protein sequence ID" value="KAF8730080.1"/>
    <property type="molecule type" value="Genomic_DNA"/>
</dbReference>
<dbReference type="Pfam" id="PF00957">
    <property type="entry name" value="Synaptobrevin"/>
    <property type="match status" value="1"/>
</dbReference>
<evidence type="ECO:0000256" key="5">
    <source>
        <dbReference type="ARBA" id="ARBA00022989"/>
    </source>
</evidence>
<feature type="transmembrane region" description="Helical" evidence="11">
    <location>
        <begin position="221"/>
        <end position="245"/>
    </location>
</feature>
<dbReference type="InterPro" id="IPR042855">
    <property type="entry name" value="V_SNARE_CC"/>
</dbReference>
<name>A0A835F6N0_9POAL</name>
<evidence type="ECO:0008006" key="16">
    <source>
        <dbReference type="Google" id="ProtNLM"/>
    </source>
</evidence>
<keyword evidence="6 11" id="KW-0472">Membrane</keyword>
<evidence type="ECO:0000256" key="3">
    <source>
        <dbReference type="ARBA" id="ARBA00022692"/>
    </source>
</evidence>
<comment type="caution">
    <text evidence="14">The sequence shown here is derived from an EMBL/GenBank/DDBJ whole genome shotgun (WGS) entry which is preliminary data.</text>
</comment>
<dbReference type="PROSITE" id="PS50892">
    <property type="entry name" value="V_SNARE"/>
    <property type="match status" value="1"/>
</dbReference>
<evidence type="ECO:0000256" key="2">
    <source>
        <dbReference type="ARBA" id="ARBA00022448"/>
    </source>
</evidence>
<keyword evidence="5 11" id="KW-1133">Transmembrane helix</keyword>
<dbReference type="InterPro" id="IPR010908">
    <property type="entry name" value="Longin_dom"/>
</dbReference>
<evidence type="ECO:0000256" key="4">
    <source>
        <dbReference type="ARBA" id="ARBA00022927"/>
    </source>
</evidence>
<dbReference type="InterPro" id="IPR001388">
    <property type="entry name" value="Synaptobrevin-like"/>
</dbReference>
<comment type="function">
    <text evidence="7">Involved in the targeting and/or fusion of transport vesicles to their target membrane.</text>
</comment>
<dbReference type="GO" id="GO:0016192">
    <property type="term" value="P:vesicle-mediated transport"/>
    <property type="evidence" value="ECO:0007669"/>
    <property type="project" value="InterPro"/>
</dbReference>
<dbReference type="CDD" id="cd15843">
    <property type="entry name" value="R-SNARE"/>
    <property type="match status" value="1"/>
</dbReference>
<dbReference type="AlphaFoldDB" id="A0A835F6N0"/>
<keyword evidence="4" id="KW-0653">Protein transport</keyword>
<dbReference type="GO" id="GO:0016020">
    <property type="term" value="C:membrane"/>
    <property type="evidence" value="ECO:0007669"/>
    <property type="project" value="InterPro"/>
</dbReference>
<organism evidence="14 15">
    <name type="scientific">Digitaria exilis</name>
    <dbReference type="NCBI Taxonomy" id="1010633"/>
    <lineage>
        <taxon>Eukaryota</taxon>
        <taxon>Viridiplantae</taxon>
        <taxon>Streptophyta</taxon>
        <taxon>Embryophyta</taxon>
        <taxon>Tracheophyta</taxon>
        <taxon>Spermatophyta</taxon>
        <taxon>Magnoliopsida</taxon>
        <taxon>Liliopsida</taxon>
        <taxon>Poales</taxon>
        <taxon>Poaceae</taxon>
        <taxon>PACMAD clade</taxon>
        <taxon>Panicoideae</taxon>
        <taxon>Panicodae</taxon>
        <taxon>Paniceae</taxon>
        <taxon>Anthephorinae</taxon>
        <taxon>Digitaria</taxon>
    </lineage>
</organism>